<evidence type="ECO:0000256" key="1">
    <source>
        <dbReference type="SAM" id="MobiDB-lite"/>
    </source>
</evidence>
<keyword evidence="3" id="KW-1185">Reference proteome</keyword>
<dbReference type="AlphaFoldDB" id="A0A7X6L4N9"/>
<sequence>MSPDEAPNPNADTASSGEVVATPGEPAGHVQAGTRDRLLASLNGQAKAVGRVRQALSFVTLTVDKLNEARDRSRLDRMRSHCVKWADELLAVAGDRAPEMFAEEYLHGRVYGREIYSEADKSKRRRGLLRIASDNGLSPRDQLRQIFAKIQAYGDSSFLTERRIRAIEAEWRRRLL</sequence>
<dbReference type="EMBL" id="JAAXOS010000007">
    <property type="protein sequence ID" value="NKY27786.1"/>
    <property type="molecule type" value="Genomic_DNA"/>
</dbReference>
<evidence type="ECO:0000313" key="2">
    <source>
        <dbReference type="EMBL" id="NKY27786.1"/>
    </source>
</evidence>
<comment type="caution">
    <text evidence="2">The sequence shown here is derived from an EMBL/GenBank/DDBJ whole genome shotgun (WGS) entry which is preliminary data.</text>
</comment>
<evidence type="ECO:0000313" key="3">
    <source>
        <dbReference type="Proteomes" id="UP000540698"/>
    </source>
</evidence>
<accession>A0A7X6L4N9</accession>
<name>A0A7X6L4N9_9NOCA</name>
<reference evidence="2 3" key="1">
    <citation type="submission" date="2020-04" db="EMBL/GenBank/DDBJ databases">
        <title>MicrobeNet Type strains.</title>
        <authorList>
            <person name="Nicholson A.C."/>
        </authorList>
    </citation>
    <scope>NUCLEOTIDE SEQUENCE [LARGE SCALE GENOMIC DNA]</scope>
    <source>
        <strain evidence="2 3">DSM 44956</strain>
    </source>
</reference>
<dbReference type="Proteomes" id="UP000540698">
    <property type="component" value="Unassembled WGS sequence"/>
</dbReference>
<protein>
    <submittedName>
        <fullName evidence="2">Uncharacterized protein</fullName>
    </submittedName>
</protein>
<proteinExistence type="predicted"/>
<gene>
    <name evidence="2" type="ORF">HGB38_16355</name>
</gene>
<organism evidence="2 3">
    <name type="scientific">Nocardia gamkensis</name>
    <dbReference type="NCBI Taxonomy" id="352869"/>
    <lineage>
        <taxon>Bacteria</taxon>
        <taxon>Bacillati</taxon>
        <taxon>Actinomycetota</taxon>
        <taxon>Actinomycetes</taxon>
        <taxon>Mycobacteriales</taxon>
        <taxon>Nocardiaceae</taxon>
        <taxon>Nocardia</taxon>
    </lineage>
</organism>
<dbReference type="RefSeq" id="WP_157113924.1">
    <property type="nucleotide sequence ID" value="NZ_JAAXOS010000007.1"/>
</dbReference>
<feature type="region of interest" description="Disordered" evidence="1">
    <location>
        <begin position="1"/>
        <end position="34"/>
    </location>
</feature>